<dbReference type="AlphaFoldDB" id="S7Q7U8"/>
<reference evidence="9 10" key="1">
    <citation type="journal article" date="2013" name="Nat. Commun.">
        <title>Genome analysis reveals insights into physiology and longevity of the Brandt's bat Myotis brandtii.</title>
        <authorList>
            <person name="Seim I."/>
            <person name="Fang X."/>
            <person name="Xiong Z."/>
            <person name="Lobanov A.V."/>
            <person name="Huang Z."/>
            <person name="Ma S."/>
            <person name="Feng Y."/>
            <person name="Turanov A.A."/>
            <person name="Zhu Y."/>
            <person name="Lenz T.L."/>
            <person name="Gerashchenko M.V."/>
            <person name="Fan D."/>
            <person name="Hee Yim S."/>
            <person name="Yao X."/>
            <person name="Jordan D."/>
            <person name="Xiong Y."/>
            <person name="Ma Y."/>
            <person name="Lyapunov A.N."/>
            <person name="Chen G."/>
            <person name="Kulakova O.I."/>
            <person name="Sun Y."/>
            <person name="Lee S.G."/>
            <person name="Bronson R.T."/>
            <person name="Moskalev A.A."/>
            <person name="Sunyaev S.R."/>
            <person name="Zhang G."/>
            <person name="Krogh A."/>
            <person name="Wang J."/>
            <person name="Gladyshev V.N."/>
        </authorList>
    </citation>
    <scope>NUCLEOTIDE SEQUENCE [LARGE SCALE GENOMIC DNA]</scope>
</reference>
<dbReference type="PROSITE" id="PS00636">
    <property type="entry name" value="DNAJ_1"/>
    <property type="match status" value="1"/>
</dbReference>
<dbReference type="GO" id="GO:0071218">
    <property type="term" value="P:cellular response to misfolded protein"/>
    <property type="evidence" value="ECO:0007669"/>
    <property type="project" value="TreeGrafter"/>
</dbReference>
<evidence type="ECO:0000256" key="5">
    <source>
        <dbReference type="ARBA" id="ARBA00023136"/>
    </source>
</evidence>
<evidence type="ECO:0000259" key="8">
    <source>
        <dbReference type="PROSITE" id="PS50076"/>
    </source>
</evidence>
<dbReference type="InterPro" id="IPR018253">
    <property type="entry name" value="DnaJ_domain_CS"/>
</dbReference>
<evidence type="ECO:0000256" key="4">
    <source>
        <dbReference type="ARBA" id="ARBA00022989"/>
    </source>
</evidence>
<keyword evidence="10" id="KW-1185">Reference proteome</keyword>
<dbReference type="CDD" id="cd06257">
    <property type="entry name" value="DnaJ"/>
    <property type="match status" value="1"/>
</dbReference>
<gene>
    <name evidence="9" type="ORF">D623_10027809</name>
</gene>
<dbReference type="PANTHER" id="PTHR43908:SF2">
    <property type="entry name" value="DNAJ HOMOLOG SUBFAMILY C MEMBER 18"/>
    <property type="match status" value="1"/>
</dbReference>
<dbReference type="GO" id="GO:0030544">
    <property type="term" value="F:Hsp70 protein binding"/>
    <property type="evidence" value="ECO:0007669"/>
    <property type="project" value="TreeGrafter"/>
</dbReference>
<evidence type="ECO:0000256" key="2">
    <source>
        <dbReference type="ARBA" id="ARBA00022692"/>
    </source>
</evidence>
<dbReference type="SMART" id="SM00271">
    <property type="entry name" value="DnaJ"/>
    <property type="match status" value="1"/>
</dbReference>
<evidence type="ECO:0000256" key="6">
    <source>
        <dbReference type="ARBA" id="ARBA00023186"/>
    </source>
</evidence>
<dbReference type="InterPro" id="IPR001623">
    <property type="entry name" value="DnaJ_domain"/>
</dbReference>
<evidence type="ECO:0000313" key="9">
    <source>
        <dbReference type="EMBL" id="EPQ16947.1"/>
    </source>
</evidence>
<dbReference type="Pfam" id="PF00226">
    <property type="entry name" value="DnaJ"/>
    <property type="match status" value="1"/>
</dbReference>
<keyword evidence="2" id="KW-0812">Transmembrane</keyword>
<sequence>MAATLGSGERWTEAYIDAVRRNKYPEDRPPESHDPCGCCNCMKAEKEKKSENEWNQTWQGEGSATYTEDQLLGVQRIKKCRNYYEILGVSRDASDEELKKAYRKLALKFHPDKNCAPGATDAFKAIGNAFAVLSNPDKRLRYDEYGDEQVTFTAPRARSYHYYRDFEADITPEELFNVFFGGQFPTGNIHMFSNVTDDTHYYRRRHRHERVQKRKEEEEDKPQTTYSAFIQLLPVLVIVIISVITQLLATNPPYSLFYKSTMGYTISRETQNLQVPYFVDKNFDKVYRGASLRELEKTIEKDYIDYIQTSCWKEKQQKSELTNLAGLYRDERLKEKAESLKLENCEKLSKLIGLRRGNWLLEPTVLPDFGLSVQGTLFQLVEDMRTDMKKKERTLSPAANKVLGSSEEAKAALR</sequence>
<dbReference type="SUPFAM" id="SSF46565">
    <property type="entry name" value="Chaperone J-domain"/>
    <property type="match status" value="1"/>
</dbReference>
<name>S7Q7U8_MYOBR</name>
<dbReference type="GO" id="GO:0005789">
    <property type="term" value="C:endoplasmic reticulum membrane"/>
    <property type="evidence" value="ECO:0007669"/>
    <property type="project" value="UniProtKB-SubCell"/>
</dbReference>
<evidence type="ECO:0000313" key="10">
    <source>
        <dbReference type="Proteomes" id="UP000052978"/>
    </source>
</evidence>
<protein>
    <submittedName>
        <fullName evidence="9">DnaJ like protein subfamily C member 18</fullName>
    </submittedName>
</protein>
<evidence type="ECO:0000256" key="3">
    <source>
        <dbReference type="ARBA" id="ARBA00022824"/>
    </source>
</evidence>
<dbReference type="Pfam" id="PF09320">
    <property type="entry name" value="DUF1977"/>
    <property type="match status" value="1"/>
</dbReference>
<dbReference type="PANTHER" id="PTHR43908">
    <property type="entry name" value="AT29763P-RELATED"/>
    <property type="match status" value="1"/>
</dbReference>
<organism evidence="9 10">
    <name type="scientific">Myotis brandtii</name>
    <name type="common">Brandt's bat</name>
    <dbReference type="NCBI Taxonomy" id="109478"/>
    <lineage>
        <taxon>Eukaryota</taxon>
        <taxon>Metazoa</taxon>
        <taxon>Chordata</taxon>
        <taxon>Craniata</taxon>
        <taxon>Vertebrata</taxon>
        <taxon>Euteleostomi</taxon>
        <taxon>Mammalia</taxon>
        <taxon>Eutheria</taxon>
        <taxon>Laurasiatheria</taxon>
        <taxon>Chiroptera</taxon>
        <taxon>Yangochiroptera</taxon>
        <taxon>Vespertilionidae</taxon>
        <taxon>Myotis</taxon>
    </lineage>
</organism>
<feature type="region of interest" description="Disordered" evidence="7">
    <location>
        <begin position="392"/>
        <end position="414"/>
    </location>
</feature>
<dbReference type="InterPro" id="IPR051100">
    <property type="entry name" value="DnaJ_subfamily_B/C"/>
</dbReference>
<keyword evidence="5" id="KW-0472">Membrane</keyword>
<proteinExistence type="predicted"/>
<dbReference type="PRINTS" id="PR00625">
    <property type="entry name" value="JDOMAIN"/>
</dbReference>
<dbReference type="InterPro" id="IPR036869">
    <property type="entry name" value="J_dom_sf"/>
</dbReference>
<comment type="subcellular location">
    <subcellularLocation>
        <location evidence="1">Endoplasmic reticulum membrane</location>
        <topology evidence="1">Single-pass membrane protein</topology>
    </subcellularLocation>
</comment>
<dbReference type="PROSITE" id="PS50076">
    <property type="entry name" value="DNAJ_2"/>
    <property type="match status" value="1"/>
</dbReference>
<dbReference type="eggNOG" id="KOG0714">
    <property type="taxonomic scope" value="Eukaryota"/>
</dbReference>
<feature type="domain" description="J" evidence="8">
    <location>
        <begin position="82"/>
        <end position="146"/>
    </location>
</feature>
<evidence type="ECO:0000256" key="1">
    <source>
        <dbReference type="ARBA" id="ARBA00004389"/>
    </source>
</evidence>
<keyword evidence="6" id="KW-0143">Chaperone</keyword>
<keyword evidence="4" id="KW-1133">Transmembrane helix</keyword>
<keyword evidence="3" id="KW-0256">Endoplasmic reticulum</keyword>
<dbReference type="Gene3D" id="1.10.287.110">
    <property type="entry name" value="DnaJ domain"/>
    <property type="match status" value="1"/>
</dbReference>
<dbReference type="EMBL" id="KE164319">
    <property type="protein sequence ID" value="EPQ16947.1"/>
    <property type="molecule type" value="Genomic_DNA"/>
</dbReference>
<dbReference type="Proteomes" id="UP000052978">
    <property type="component" value="Unassembled WGS sequence"/>
</dbReference>
<evidence type="ECO:0000256" key="7">
    <source>
        <dbReference type="SAM" id="MobiDB-lite"/>
    </source>
</evidence>
<dbReference type="InterPro" id="IPR015399">
    <property type="entry name" value="DUF1977_DnaJ-like"/>
</dbReference>
<dbReference type="FunFam" id="1.10.287.110:FF:000004">
    <property type="entry name" value="DnaJ (Hsp40) homolog, subfamily B, member 14"/>
    <property type="match status" value="1"/>
</dbReference>
<accession>S7Q7U8</accession>